<accession>A0A839ANU4</accession>
<organism evidence="2 3">
    <name type="scientific">Tenacibaculum pelagium</name>
    <dbReference type="NCBI Taxonomy" id="2759527"/>
    <lineage>
        <taxon>Bacteria</taxon>
        <taxon>Pseudomonadati</taxon>
        <taxon>Bacteroidota</taxon>
        <taxon>Flavobacteriia</taxon>
        <taxon>Flavobacteriales</taxon>
        <taxon>Flavobacteriaceae</taxon>
        <taxon>Tenacibaculum</taxon>
    </lineage>
</organism>
<feature type="transmembrane region" description="Helical" evidence="1">
    <location>
        <begin position="130"/>
        <end position="156"/>
    </location>
</feature>
<keyword evidence="1" id="KW-0472">Membrane</keyword>
<keyword evidence="3" id="KW-1185">Reference proteome</keyword>
<keyword evidence="1" id="KW-0812">Transmembrane</keyword>
<evidence type="ECO:0000256" key="1">
    <source>
        <dbReference type="SAM" id="Phobius"/>
    </source>
</evidence>
<protein>
    <submittedName>
        <fullName evidence="2">Uncharacterized protein</fullName>
    </submittedName>
</protein>
<feature type="transmembrane region" description="Helical" evidence="1">
    <location>
        <begin position="21"/>
        <end position="42"/>
    </location>
</feature>
<gene>
    <name evidence="2" type="ORF">H3Z83_05880</name>
</gene>
<reference evidence="2 3" key="1">
    <citation type="submission" date="2020-07" db="EMBL/GenBank/DDBJ databases">
        <title>Bacterium isolated from marine sediment.</title>
        <authorList>
            <person name="Shang D."/>
            <person name="Du Z.-J."/>
        </authorList>
    </citation>
    <scope>NUCLEOTIDE SEQUENCE [LARGE SCALE GENOMIC DNA]</scope>
    <source>
        <strain evidence="2 3">S7007</strain>
    </source>
</reference>
<feature type="transmembrane region" description="Helical" evidence="1">
    <location>
        <begin position="54"/>
        <end position="81"/>
    </location>
</feature>
<dbReference type="Proteomes" id="UP000563906">
    <property type="component" value="Unassembled WGS sequence"/>
</dbReference>
<feature type="transmembrane region" description="Helical" evidence="1">
    <location>
        <begin position="168"/>
        <end position="191"/>
    </location>
</feature>
<dbReference type="AlphaFoldDB" id="A0A839ANU4"/>
<keyword evidence="1" id="KW-1133">Transmembrane helix</keyword>
<dbReference type="EMBL" id="JACGLS010000002">
    <property type="protein sequence ID" value="MBA6156048.1"/>
    <property type="molecule type" value="Genomic_DNA"/>
</dbReference>
<comment type="caution">
    <text evidence="2">The sequence shown here is derived from an EMBL/GenBank/DDBJ whole genome shotgun (WGS) entry which is preliminary data.</text>
</comment>
<proteinExistence type="predicted"/>
<feature type="transmembrane region" description="Helical" evidence="1">
    <location>
        <begin position="242"/>
        <end position="260"/>
    </location>
</feature>
<evidence type="ECO:0000313" key="2">
    <source>
        <dbReference type="EMBL" id="MBA6156048.1"/>
    </source>
</evidence>
<evidence type="ECO:0000313" key="3">
    <source>
        <dbReference type="Proteomes" id="UP000563906"/>
    </source>
</evidence>
<name>A0A839ANU4_9FLAO</name>
<sequence length="430" mass="50431">MENNTKNWLQRLKDESWEAELLVSAIAIFGTFQLFDFVNWGANIFINILNPNQYFVAYFICLFSFLAVSVLTSMFVIHFILRAYWVGLVGLNSVFPDYSIEDSAYSKIYTEKILSILPKLKDSIQKVDELCSVIFSVAFTFLFIYGYMALFVSIYLLLFNILSEFIPYYILIIPAIIIIAGAIAQTLVTLFSNLKRNKEKEKLQHLNFTLVKYMNMILYGPLYKNLLQVFMIFGSNFKKKKSLTYLMFLFLLSGSLVAVTQFSKTNIFYLADSNYQKYFDAHKTYSNYYKDSNNSDFLLAPEIQSDMIKSNVVEVFIPIFDYESSMRETVCGVYEEQKDKSKVEKHLHEAEYLKECYKKYHNIFLDGKKIEVSYLRYNNHYKTNQFGILAFIDLEGVTKGLHEIKIEKINSEEAFLKWTIPFYYNFNKIE</sequence>
<dbReference type="RefSeq" id="WP_182124555.1">
    <property type="nucleotide sequence ID" value="NZ_JACGLS010000002.1"/>
</dbReference>